<protein>
    <recommendedName>
        <fullName evidence="1">HTH cro/C1-type domain-containing protein</fullName>
    </recommendedName>
</protein>
<dbReference type="PROSITE" id="PS50943">
    <property type="entry name" value="HTH_CROC1"/>
    <property type="match status" value="1"/>
</dbReference>
<evidence type="ECO:0000313" key="2">
    <source>
        <dbReference type="EMBL" id="QGM48298.1"/>
    </source>
</evidence>
<gene>
    <name evidence="2" type="ORF">H2LOC_021175</name>
</gene>
<dbReference type="KEGG" id="mhey:H2LOC_021175"/>
<dbReference type="OrthoDB" id="8449175at2"/>
<dbReference type="SMART" id="SM00530">
    <property type="entry name" value="HTH_XRE"/>
    <property type="match status" value="2"/>
</dbReference>
<sequence>MIVISIAERKESPLIAELARRLDEEQQKSGMLKPEFAAFIGISGSQYRYVRTHEANPTIEALCRMASALDISVYELLEGKELGDRRNLDRWGMSKAFGEVFKAKMDASGLEREEFIKVANISMPQYYLVMRGLVNPTILTAVEIAKRLELTVWQLLGVEPWDGPPKAAVETTAMTAAG</sequence>
<dbReference type="SUPFAM" id="SSF47413">
    <property type="entry name" value="lambda repressor-like DNA-binding domains"/>
    <property type="match status" value="2"/>
</dbReference>
<name>A0A6B8KMW1_9HYPH</name>
<proteinExistence type="predicted"/>
<keyword evidence="2" id="KW-0614">Plasmid</keyword>
<dbReference type="InterPro" id="IPR010982">
    <property type="entry name" value="Lambda_DNA-bd_dom_sf"/>
</dbReference>
<reference evidence="2 3" key="1">
    <citation type="submission" date="2019-11" db="EMBL/GenBank/DDBJ databases">
        <title>The genome sequence of Methylocystis heyeri.</title>
        <authorList>
            <person name="Oshkin I.Y."/>
            <person name="Miroshnikov K."/>
            <person name="Dedysh S.N."/>
        </authorList>
    </citation>
    <scope>NUCLEOTIDE SEQUENCE [LARGE SCALE GENOMIC DNA]</scope>
    <source>
        <strain evidence="2 3">H2</strain>
        <plasmid evidence="2 3">unnamed1</plasmid>
    </source>
</reference>
<dbReference type="AlphaFoldDB" id="A0A6B8KMW1"/>
<dbReference type="Proteomes" id="UP000309061">
    <property type="component" value="Plasmid unnamed1"/>
</dbReference>
<dbReference type="Gene3D" id="1.10.260.40">
    <property type="entry name" value="lambda repressor-like DNA-binding domains"/>
    <property type="match status" value="2"/>
</dbReference>
<dbReference type="CDD" id="cd00093">
    <property type="entry name" value="HTH_XRE"/>
    <property type="match status" value="2"/>
</dbReference>
<dbReference type="EMBL" id="CP046053">
    <property type="protein sequence ID" value="QGM48298.1"/>
    <property type="molecule type" value="Genomic_DNA"/>
</dbReference>
<organism evidence="2 3">
    <name type="scientific">Methylocystis heyeri</name>
    <dbReference type="NCBI Taxonomy" id="391905"/>
    <lineage>
        <taxon>Bacteria</taxon>
        <taxon>Pseudomonadati</taxon>
        <taxon>Pseudomonadota</taxon>
        <taxon>Alphaproteobacteria</taxon>
        <taxon>Hyphomicrobiales</taxon>
        <taxon>Methylocystaceae</taxon>
        <taxon>Methylocystis</taxon>
    </lineage>
</organism>
<geneLocation type="plasmid" evidence="2">
    <name>unnamed1</name>
</geneLocation>
<accession>A0A6B8KMW1</accession>
<evidence type="ECO:0000313" key="3">
    <source>
        <dbReference type="Proteomes" id="UP000309061"/>
    </source>
</evidence>
<dbReference type="GO" id="GO:0003677">
    <property type="term" value="F:DNA binding"/>
    <property type="evidence" value="ECO:0007669"/>
    <property type="project" value="InterPro"/>
</dbReference>
<evidence type="ECO:0000259" key="1">
    <source>
        <dbReference type="PROSITE" id="PS50943"/>
    </source>
</evidence>
<feature type="domain" description="HTH cro/C1-type" evidence="1">
    <location>
        <begin position="35"/>
        <end position="76"/>
    </location>
</feature>
<keyword evidence="3" id="KW-1185">Reference proteome</keyword>
<dbReference type="InterPro" id="IPR001387">
    <property type="entry name" value="Cro/C1-type_HTH"/>
</dbReference>